<protein>
    <recommendedName>
        <fullName evidence="1">PvuRts1 I-like SET and RING associated domain-containing protein</fullName>
    </recommendedName>
</protein>
<dbReference type="Pfam" id="PF18491">
    <property type="entry name" value="SRA"/>
    <property type="match status" value="1"/>
</dbReference>
<evidence type="ECO:0000259" key="1">
    <source>
        <dbReference type="Pfam" id="PF18491"/>
    </source>
</evidence>
<dbReference type="EMBL" id="CP025057">
    <property type="protein sequence ID" value="AUB32178.1"/>
    <property type="molecule type" value="Genomic_DNA"/>
</dbReference>
<dbReference type="InterPro" id="IPR040674">
    <property type="entry name" value="PvuRts1I-like_SRA"/>
</dbReference>
<dbReference type="RefSeq" id="WP_100917120.1">
    <property type="nucleotide sequence ID" value="NZ_CP025057.1"/>
</dbReference>
<gene>
    <name evidence="2" type="ORF">SFLOR_v1c11320</name>
</gene>
<dbReference type="Proteomes" id="UP000231823">
    <property type="component" value="Chromosome"/>
</dbReference>
<reference evidence="2 3" key="1">
    <citation type="submission" date="2017-12" db="EMBL/GenBank/DDBJ databases">
        <title>Complete genome sequence of Spiroplasma floricola 23-6 (ATCC 29989).</title>
        <authorList>
            <person name="Tsai Y.-M."/>
            <person name="Wu P.-S."/>
            <person name="Lo W.-S."/>
            <person name="Kuo C.-H."/>
        </authorList>
    </citation>
    <scope>NUCLEOTIDE SEQUENCE [LARGE SCALE GENOMIC DNA]</scope>
    <source>
        <strain evidence="2 3">23-6</strain>
    </source>
</reference>
<keyword evidence="3" id="KW-1185">Reference proteome</keyword>
<proteinExistence type="predicted"/>
<evidence type="ECO:0000313" key="2">
    <source>
        <dbReference type="EMBL" id="AUB32178.1"/>
    </source>
</evidence>
<organism evidence="2 3">
    <name type="scientific">Spiroplasma floricola 23-6</name>
    <dbReference type="NCBI Taxonomy" id="1336749"/>
    <lineage>
        <taxon>Bacteria</taxon>
        <taxon>Bacillati</taxon>
        <taxon>Mycoplasmatota</taxon>
        <taxon>Mollicutes</taxon>
        <taxon>Entomoplasmatales</taxon>
        <taxon>Spiroplasmataceae</taxon>
        <taxon>Spiroplasma</taxon>
    </lineage>
</organism>
<feature type="domain" description="PvuRts1 I-like SET and RING associated" evidence="1">
    <location>
        <begin position="7"/>
        <end position="148"/>
    </location>
</feature>
<name>A0A2K8SFZ6_9MOLU</name>
<dbReference type="KEGG" id="sfz:SFLOR_v1c11320"/>
<accession>A0A2K8SFZ6</accession>
<evidence type="ECO:0000313" key="3">
    <source>
        <dbReference type="Proteomes" id="UP000231823"/>
    </source>
</evidence>
<dbReference type="AlphaFoldDB" id="A0A2K8SFZ6"/>
<dbReference type="OrthoDB" id="389618at2"/>
<sequence length="154" mass="18406">MKKEIIKLSRKDEITYDLISEIVYKFFTYEGKSILKGADYRISKNERVWFINFAPLKKINQIIKEEKYAIYPSPDLNNIFFFNATGTKKLIEDRLEKFKSNNDNIIVFAKFKDNFKYEGYKFLGIYKFENTIDNDISNLLFKKIEDDYVVKKGK</sequence>